<dbReference type="AlphaFoldDB" id="A0A0S7BQX9"/>
<dbReference type="InterPro" id="IPR015424">
    <property type="entry name" value="PyrdxlP-dep_Trfase"/>
</dbReference>
<gene>
    <name evidence="1" type="ORF">ATC1_13160</name>
</gene>
<protein>
    <recommendedName>
        <fullName evidence="3">dTDP-4-amino-4,6-dideoxygalactose transaminase</fullName>
    </recommendedName>
</protein>
<evidence type="ECO:0008006" key="3">
    <source>
        <dbReference type="Google" id="ProtNLM"/>
    </source>
</evidence>
<dbReference type="STRING" id="1678840.ATC1_13160"/>
<dbReference type="OrthoDB" id="8955051at2"/>
<dbReference type="InterPro" id="IPR015422">
    <property type="entry name" value="PyrdxlP-dep_Trfase_small"/>
</dbReference>
<dbReference type="Proteomes" id="UP000053370">
    <property type="component" value="Unassembled WGS sequence"/>
</dbReference>
<keyword evidence="2" id="KW-1185">Reference proteome</keyword>
<dbReference type="Gene3D" id="3.40.640.10">
    <property type="entry name" value="Type I PLP-dependent aspartate aminotransferase-like (Major domain)"/>
    <property type="match status" value="1"/>
</dbReference>
<evidence type="ECO:0000313" key="2">
    <source>
        <dbReference type="Proteomes" id="UP000053370"/>
    </source>
</evidence>
<name>A0A0S7BQX9_9CHLR</name>
<organism evidence="1">
    <name type="scientific">Flexilinea flocculi</name>
    <dbReference type="NCBI Taxonomy" id="1678840"/>
    <lineage>
        <taxon>Bacteria</taxon>
        <taxon>Bacillati</taxon>
        <taxon>Chloroflexota</taxon>
        <taxon>Anaerolineae</taxon>
        <taxon>Anaerolineales</taxon>
        <taxon>Anaerolineaceae</taxon>
        <taxon>Flexilinea</taxon>
    </lineage>
</organism>
<proteinExistence type="predicted"/>
<reference evidence="1" key="1">
    <citation type="journal article" date="2015" name="Genome Announc.">
        <title>Draft Genome Sequence of Anaerolineae Strain TC1, a Novel Isolate from a Methanogenic Wastewater Treatment System.</title>
        <authorList>
            <person name="Matsuura N."/>
            <person name="Tourlousse D.M."/>
            <person name="Sun L."/>
            <person name="Toyonaga M."/>
            <person name="Kuroda K."/>
            <person name="Ohashi A."/>
            <person name="Cruz R."/>
            <person name="Yamaguchi T."/>
            <person name="Sekiguchi Y."/>
        </authorList>
    </citation>
    <scope>NUCLEOTIDE SEQUENCE [LARGE SCALE GENOMIC DNA]</scope>
    <source>
        <strain evidence="1">TC1</strain>
    </source>
</reference>
<dbReference type="InterPro" id="IPR015421">
    <property type="entry name" value="PyrdxlP-dep_Trfase_major"/>
</dbReference>
<dbReference type="SUPFAM" id="SSF53383">
    <property type="entry name" value="PLP-dependent transferases"/>
    <property type="match status" value="1"/>
</dbReference>
<dbReference type="RefSeq" id="WP_062279278.1">
    <property type="nucleotide sequence ID" value="NZ_DF968181.1"/>
</dbReference>
<evidence type="ECO:0000313" key="1">
    <source>
        <dbReference type="EMBL" id="GAP40194.1"/>
    </source>
</evidence>
<sequence>MVIGGEFFYDDRWNTTNRSVLPKDMLFLNGGKACLIVISRFLINHGINRVLLPSYLCPTIVSTLERCGLHCDYYQVLPDFSIDLEDLDRKAIHHQVVYFINYFGFFHSEYEQTFLKNLQHHGKLLIEDNAQAGFNPHQFGDFVFNSIRKLAPYDGGYLSTTTDLMMHRDQQDNSFNHRLPVIRRYRKLMADYVFRGWGRYEELVDLYNLAETFYETDWIIEGNSQERFYIEQLDWKQIKTKRQENYSYLLEQISGICELKPIFTSLQTDNMPLGLPVYVSGISRDWLFDQLGKNGIGLTIHWNGLLSDPRLNQNAIATNMARTILTLVIDQRLNRTQLDYLAYNLVYLCKSGKRVSSEN</sequence>
<dbReference type="Gene3D" id="3.90.1150.10">
    <property type="entry name" value="Aspartate Aminotransferase, domain 1"/>
    <property type="match status" value="1"/>
</dbReference>
<accession>A0A0S7BQX9</accession>
<dbReference type="EMBL" id="DF968181">
    <property type="protein sequence ID" value="GAP40194.1"/>
    <property type="molecule type" value="Genomic_DNA"/>
</dbReference>